<keyword evidence="1" id="KW-0808">Transferase</keyword>
<organism evidence="1">
    <name type="scientific">Rhizophora mucronata</name>
    <name type="common">Asiatic mangrove</name>
    <dbReference type="NCBI Taxonomy" id="61149"/>
    <lineage>
        <taxon>Eukaryota</taxon>
        <taxon>Viridiplantae</taxon>
        <taxon>Streptophyta</taxon>
        <taxon>Embryophyta</taxon>
        <taxon>Tracheophyta</taxon>
        <taxon>Spermatophyta</taxon>
        <taxon>Magnoliopsida</taxon>
        <taxon>eudicotyledons</taxon>
        <taxon>Gunneridae</taxon>
        <taxon>Pentapetalae</taxon>
        <taxon>rosids</taxon>
        <taxon>fabids</taxon>
        <taxon>Malpighiales</taxon>
        <taxon>Rhizophoraceae</taxon>
        <taxon>Rhizophora</taxon>
    </lineage>
</organism>
<dbReference type="AlphaFoldDB" id="A0A2P2QMP1"/>
<dbReference type="EMBL" id="GGEC01087779">
    <property type="protein sequence ID" value="MBX68263.1"/>
    <property type="molecule type" value="Transcribed_RNA"/>
</dbReference>
<name>A0A2P2QMP1_RHIMU</name>
<sequence>MNMTMRVKETKNAGKKFMTAATIRWRRFYQLFRRKRGGRLSMCIGTRASGCRPT</sequence>
<proteinExistence type="predicted"/>
<protein>
    <submittedName>
        <fullName evidence="1">Sulfotransferase</fullName>
    </submittedName>
</protein>
<evidence type="ECO:0000313" key="1">
    <source>
        <dbReference type="EMBL" id="MBX68263.1"/>
    </source>
</evidence>
<accession>A0A2P2QMP1</accession>
<dbReference type="GO" id="GO:0016740">
    <property type="term" value="F:transferase activity"/>
    <property type="evidence" value="ECO:0007669"/>
    <property type="project" value="UniProtKB-KW"/>
</dbReference>
<reference evidence="1" key="1">
    <citation type="submission" date="2018-02" db="EMBL/GenBank/DDBJ databases">
        <title>Rhizophora mucronata_Transcriptome.</title>
        <authorList>
            <person name="Meera S.P."/>
            <person name="Sreeshan A."/>
            <person name="Augustine A."/>
        </authorList>
    </citation>
    <scope>NUCLEOTIDE SEQUENCE</scope>
    <source>
        <tissue evidence="1">Leaf</tissue>
    </source>
</reference>